<dbReference type="Gene3D" id="2.40.70.10">
    <property type="entry name" value="Acid Proteases"/>
    <property type="match status" value="1"/>
</dbReference>
<dbReference type="Pfam" id="PF13650">
    <property type="entry name" value="Asp_protease_2"/>
    <property type="match status" value="1"/>
</dbReference>
<proteinExistence type="predicted"/>
<dbReference type="AlphaFoldDB" id="A0A8S3UGB2"/>
<protein>
    <recommendedName>
        <fullName evidence="2">C2H2-type domain-containing protein</fullName>
    </recommendedName>
</protein>
<accession>A0A8S3UGB2</accession>
<evidence type="ECO:0000256" key="1">
    <source>
        <dbReference type="PROSITE-ProRule" id="PRU00042"/>
    </source>
</evidence>
<keyword evidence="1" id="KW-0863">Zinc-finger</keyword>
<organism evidence="3 4">
    <name type="scientific">Mytilus edulis</name>
    <name type="common">Blue mussel</name>
    <dbReference type="NCBI Taxonomy" id="6550"/>
    <lineage>
        <taxon>Eukaryota</taxon>
        <taxon>Metazoa</taxon>
        <taxon>Spiralia</taxon>
        <taxon>Lophotrochozoa</taxon>
        <taxon>Mollusca</taxon>
        <taxon>Bivalvia</taxon>
        <taxon>Autobranchia</taxon>
        <taxon>Pteriomorphia</taxon>
        <taxon>Mytilida</taxon>
        <taxon>Mytiloidea</taxon>
        <taxon>Mytilidae</taxon>
        <taxon>Mytilinae</taxon>
        <taxon>Mytilus</taxon>
    </lineage>
</organism>
<sequence>MFIEAKVNGCKAKMLIDTGATVSLISKKLFDSMRLHVLSPMDREILTTNGSPLNVFGKTIIDIDINGYVYSNIAVVADLNIDGILGIDFQRSHSCVIDITKGNIWVNGRETRLLFEGQIGCYRVYVATTVKLPPTSQEIGSRNIRKPVLPKTEVGNVNTNKGQENSGFNCYQCSKMFKKSSYRRRHIKRLHRNDDSKIVALPREQHMYCNDEDVNKSECSLNSEKTEFLYHRESTKMTEV</sequence>
<feature type="domain" description="C2H2-type" evidence="2">
    <location>
        <begin position="168"/>
        <end position="196"/>
    </location>
</feature>
<dbReference type="InterPro" id="IPR021109">
    <property type="entry name" value="Peptidase_aspartic_dom_sf"/>
</dbReference>
<dbReference type="SUPFAM" id="SSF50630">
    <property type="entry name" value="Acid proteases"/>
    <property type="match status" value="1"/>
</dbReference>
<comment type="caution">
    <text evidence="3">The sequence shown here is derived from an EMBL/GenBank/DDBJ whole genome shotgun (WGS) entry which is preliminary data.</text>
</comment>
<dbReference type="GO" id="GO:0006508">
    <property type="term" value="P:proteolysis"/>
    <property type="evidence" value="ECO:0007669"/>
    <property type="project" value="InterPro"/>
</dbReference>
<dbReference type="PROSITE" id="PS00141">
    <property type="entry name" value="ASP_PROTEASE"/>
    <property type="match status" value="1"/>
</dbReference>
<dbReference type="OrthoDB" id="10056424at2759"/>
<name>A0A8S3UGB2_MYTED</name>
<evidence type="ECO:0000259" key="2">
    <source>
        <dbReference type="PROSITE" id="PS50157"/>
    </source>
</evidence>
<dbReference type="GO" id="GO:0008270">
    <property type="term" value="F:zinc ion binding"/>
    <property type="evidence" value="ECO:0007669"/>
    <property type="project" value="UniProtKB-KW"/>
</dbReference>
<keyword evidence="4" id="KW-1185">Reference proteome</keyword>
<dbReference type="PROSITE" id="PS50157">
    <property type="entry name" value="ZINC_FINGER_C2H2_2"/>
    <property type="match status" value="1"/>
</dbReference>
<evidence type="ECO:0000313" key="3">
    <source>
        <dbReference type="EMBL" id="CAG2245269.1"/>
    </source>
</evidence>
<reference evidence="3" key="1">
    <citation type="submission" date="2021-03" db="EMBL/GenBank/DDBJ databases">
        <authorList>
            <person name="Bekaert M."/>
        </authorList>
    </citation>
    <scope>NUCLEOTIDE SEQUENCE</scope>
</reference>
<keyword evidence="1" id="KW-0862">Zinc</keyword>
<dbReference type="PROSITE" id="PS00028">
    <property type="entry name" value="ZINC_FINGER_C2H2_1"/>
    <property type="match status" value="1"/>
</dbReference>
<dbReference type="Proteomes" id="UP000683360">
    <property type="component" value="Unassembled WGS sequence"/>
</dbReference>
<dbReference type="EMBL" id="CAJPWZ010002763">
    <property type="protein sequence ID" value="CAG2245269.1"/>
    <property type="molecule type" value="Genomic_DNA"/>
</dbReference>
<gene>
    <name evidence="3" type="ORF">MEDL_57288</name>
</gene>
<evidence type="ECO:0000313" key="4">
    <source>
        <dbReference type="Proteomes" id="UP000683360"/>
    </source>
</evidence>
<keyword evidence="1" id="KW-0479">Metal-binding</keyword>
<dbReference type="InterPro" id="IPR001969">
    <property type="entry name" value="Aspartic_peptidase_AS"/>
</dbReference>
<dbReference type="CDD" id="cd00303">
    <property type="entry name" value="retropepsin_like"/>
    <property type="match status" value="1"/>
</dbReference>
<dbReference type="InterPro" id="IPR013087">
    <property type="entry name" value="Znf_C2H2_type"/>
</dbReference>
<dbReference type="GO" id="GO:0004190">
    <property type="term" value="F:aspartic-type endopeptidase activity"/>
    <property type="evidence" value="ECO:0007669"/>
    <property type="project" value="InterPro"/>
</dbReference>